<dbReference type="Pfam" id="PF00015">
    <property type="entry name" value="MCPsignal"/>
    <property type="match status" value="1"/>
</dbReference>
<dbReference type="PRINTS" id="PR00260">
    <property type="entry name" value="CHEMTRNSDUCR"/>
</dbReference>
<evidence type="ECO:0000313" key="8">
    <source>
        <dbReference type="Proteomes" id="UP000038622"/>
    </source>
</evidence>
<dbReference type="RefSeq" id="WP_053941628.1">
    <property type="nucleotide sequence ID" value="NZ_CDMH01000057.1"/>
</dbReference>
<dbReference type="AlphaFoldDB" id="A0A0K2X3C0"/>
<accession>A0A0K2X3C0</accession>
<dbReference type="SUPFAM" id="SSF58104">
    <property type="entry name" value="Methyl-accepting chemotaxis protein (MCP) signaling domain"/>
    <property type="match status" value="1"/>
</dbReference>
<dbReference type="EMBL" id="CDML01000011">
    <property type="protein sequence ID" value="CRF40637.1"/>
    <property type="molecule type" value="Genomic_DNA"/>
</dbReference>
<dbReference type="GO" id="GO:0004888">
    <property type="term" value="F:transmembrane signaling receptor activity"/>
    <property type="evidence" value="ECO:0007669"/>
    <property type="project" value="InterPro"/>
</dbReference>
<dbReference type="InterPro" id="IPR004090">
    <property type="entry name" value="Chemotax_Me-accpt_rcpt"/>
</dbReference>
<keyword evidence="8" id="KW-1185">Reference proteome</keyword>
<dbReference type="InterPro" id="IPR004089">
    <property type="entry name" value="MCPsignal_dom"/>
</dbReference>
<dbReference type="EMBL" id="CDMN01000034">
    <property type="protein sequence ID" value="CRF44259.1"/>
    <property type="molecule type" value="Genomic_DNA"/>
</dbReference>
<keyword evidence="1 3" id="KW-0807">Transducer</keyword>
<dbReference type="Gene3D" id="1.10.287.950">
    <property type="entry name" value="Methyl-accepting chemotaxis protein"/>
    <property type="match status" value="1"/>
</dbReference>
<evidence type="ECO:0000313" key="10">
    <source>
        <dbReference type="Proteomes" id="UP000045175"/>
    </source>
</evidence>
<dbReference type="Proteomes" id="UP000045175">
    <property type="component" value="Unassembled WGS sequence"/>
</dbReference>
<organism evidence="5 8">
    <name type="scientific">Helicobacter ailurogastricus</name>
    <dbReference type="NCBI Taxonomy" id="1578720"/>
    <lineage>
        <taxon>Bacteria</taxon>
        <taxon>Pseudomonadati</taxon>
        <taxon>Campylobacterota</taxon>
        <taxon>Epsilonproteobacteria</taxon>
        <taxon>Campylobacterales</taxon>
        <taxon>Helicobacteraceae</taxon>
        <taxon>Helicobacter</taxon>
    </lineage>
</organism>
<dbReference type="GO" id="GO:0007165">
    <property type="term" value="P:signal transduction"/>
    <property type="evidence" value="ECO:0007669"/>
    <property type="project" value="UniProtKB-KW"/>
</dbReference>
<evidence type="ECO:0000313" key="5">
    <source>
        <dbReference type="EMBL" id="CRF40637.1"/>
    </source>
</evidence>
<proteinExistence type="inferred from homology"/>
<feature type="domain" description="Methyl-accepting transducer" evidence="4">
    <location>
        <begin position="127"/>
        <end position="304"/>
    </location>
</feature>
<dbReference type="PANTHER" id="PTHR32089">
    <property type="entry name" value="METHYL-ACCEPTING CHEMOTAXIS PROTEIN MCPB"/>
    <property type="match status" value="1"/>
</dbReference>
<dbReference type="OrthoDB" id="1808874at2"/>
<evidence type="ECO:0000256" key="2">
    <source>
        <dbReference type="ARBA" id="ARBA00029447"/>
    </source>
</evidence>
<evidence type="ECO:0000313" key="7">
    <source>
        <dbReference type="EMBL" id="CRF44259.1"/>
    </source>
</evidence>
<evidence type="ECO:0000259" key="4">
    <source>
        <dbReference type="PROSITE" id="PS50111"/>
    </source>
</evidence>
<dbReference type="Proteomes" id="UP000038622">
    <property type="component" value="Unassembled WGS sequence"/>
</dbReference>
<dbReference type="EMBL" id="CDMH01000057">
    <property type="protein sequence ID" value="CRF43030.1"/>
    <property type="molecule type" value="Genomic_DNA"/>
</dbReference>
<evidence type="ECO:0000256" key="3">
    <source>
        <dbReference type="PROSITE-ProRule" id="PRU00284"/>
    </source>
</evidence>
<evidence type="ECO:0000256" key="1">
    <source>
        <dbReference type="ARBA" id="ARBA00023224"/>
    </source>
</evidence>
<name>A0A0K2X3C0_9HELI</name>
<dbReference type="GO" id="GO:0016020">
    <property type="term" value="C:membrane"/>
    <property type="evidence" value="ECO:0007669"/>
    <property type="project" value="InterPro"/>
</dbReference>
<dbReference type="PROSITE" id="PS50111">
    <property type="entry name" value="CHEMOTAXIS_TRANSDUC_2"/>
    <property type="match status" value="1"/>
</dbReference>
<dbReference type="GO" id="GO:0006935">
    <property type="term" value="P:chemotaxis"/>
    <property type="evidence" value="ECO:0007669"/>
    <property type="project" value="InterPro"/>
</dbReference>
<sequence length="380" mass="42920">MLKWFSTSPDASLAKIREFATQVRSGYLECRITEIDEQSPYSSIMHDLNDFLDQVESVFREMDACVQAAKEGKDYRNVFEEGYRGVFKQYAAHAKSHVDGILKAHNSEIVFRLAEMGGGAKGILEVLQELSNRVKQCVENKELAQNIEGNSLKSQDKMREIRTDLDDFNVSCTDTNAVMEGLKNNMDFVMQVTDVISDIAEQTNMLSLNAAIEAARSGEHGRGFAVVADEIRKLAERVAKEVSNIKSSLGGFEQEINKLATSFLEVTRLSTDISAHFEQFFKALETFVADSHKSADNNQGLETSLIHVMRHIEWIVLKMHVYRSVLTNKTDKIPLDKVPNQNLALVQDIIEHVKDHYSPNEVEQMTGRLKNLDEIQISQE</sequence>
<dbReference type="Proteomes" id="UP000041394">
    <property type="component" value="Unassembled WGS sequence"/>
</dbReference>
<dbReference type="STRING" id="1578720.HAL011_03990"/>
<protein>
    <submittedName>
        <fullName evidence="5">Methyl-accepting chemotaxis protein</fullName>
    </submittedName>
</protein>
<evidence type="ECO:0000313" key="9">
    <source>
        <dbReference type="Proteomes" id="UP000041394"/>
    </source>
</evidence>
<gene>
    <name evidence="5" type="ORF">HAL011_03990</name>
    <name evidence="6" type="ORF">HAL013_12540</name>
    <name evidence="7" type="ORF">HAL09_08350</name>
</gene>
<comment type="similarity">
    <text evidence="2">Belongs to the methyl-accepting chemotaxis (MCP) protein family.</text>
</comment>
<reference evidence="9 10" key="3">
    <citation type="submission" date="2014-12" db="EMBL/GenBank/DDBJ databases">
        <authorList>
            <person name="Jaenicke S."/>
        </authorList>
    </citation>
    <scope>NUCLEOTIDE SEQUENCE [LARGE SCALE GENOMIC DNA]</scope>
</reference>
<reference evidence="5" key="1">
    <citation type="submission" date="2014-12" db="EMBL/GenBank/DDBJ databases">
        <title>Whole genome sequences of four Staphylococcus schleiferi canine isolates.</title>
        <authorList>
            <person name="Misic A.M."/>
            <person name="Cain C."/>
            <person name="Morris D.O."/>
            <person name="Rankin S."/>
            <person name="Beiting D."/>
        </authorList>
    </citation>
    <scope>NUCLEOTIDE SEQUENCE</scope>
    <source>
        <strain evidence="5">ASB11</strain>
        <strain evidence="6">ASB13</strain>
        <strain evidence="7">ASB9</strain>
    </source>
</reference>
<dbReference type="SMART" id="SM00283">
    <property type="entry name" value="MA"/>
    <property type="match status" value="1"/>
</dbReference>
<dbReference type="PANTHER" id="PTHR32089:SF112">
    <property type="entry name" value="LYSOZYME-LIKE PROTEIN-RELATED"/>
    <property type="match status" value="1"/>
</dbReference>
<reference evidence="8" key="2">
    <citation type="submission" date="2014-12" db="EMBL/GenBank/DDBJ databases">
        <authorList>
            <person name="Smet A."/>
        </authorList>
    </citation>
    <scope>NUCLEOTIDE SEQUENCE [LARGE SCALE GENOMIC DNA]</scope>
</reference>
<evidence type="ECO:0000313" key="6">
    <source>
        <dbReference type="EMBL" id="CRF43030.1"/>
    </source>
</evidence>